<evidence type="ECO:0000313" key="2">
    <source>
        <dbReference type="EMBL" id="RKO94461.1"/>
    </source>
</evidence>
<sequence>MILSESLLMEQAMLTFLLSILADDYGVFARGFPLGRVLLMIFAVLVTALLLIVAAPVHPLGMTSSMVELIVVTSIDVLPSDQLVVVVFPLIVGVLVDCELPDGRVDVDGSVGGAPGDGTPATMSFVPHLPTSWSTDRMLVPRIIQVLAARDGLRYERLTPVREPHARTSHQSAALPITAALDDLMNQVMMLMMSRFAYNVRGCTLRRPVAMQVANLTVSSLLIFVSHPPSQAQSGWVTAKRSADPDAPSGLEVDADGLAVDPVEVVGGAMSGPVACDRNDLVHEPSAGHLSGQPVGRQEFEPYVEWKGDVSAVDRLKGTLQGMGGRWSVSPWNDPAGWRSPLNRLMCTHLHGWVPYEGLIVMFHGDRHGLPVGGDSDVDRDALGFDSHNVGAARDVLVANPLSFRSGLHLNQLAPSGLRWRCPSC</sequence>
<dbReference type="AlphaFoldDB" id="A0A4P9WMY7"/>
<organism evidence="2 3">
    <name type="scientific">Blyttiomyces helicus</name>
    <dbReference type="NCBI Taxonomy" id="388810"/>
    <lineage>
        <taxon>Eukaryota</taxon>
        <taxon>Fungi</taxon>
        <taxon>Fungi incertae sedis</taxon>
        <taxon>Chytridiomycota</taxon>
        <taxon>Chytridiomycota incertae sedis</taxon>
        <taxon>Chytridiomycetes</taxon>
        <taxon>Chytridiomycetes incertae sedis</taxon>
        <taxon>Blyttiomyces</taxon>
    </lineage>
</organism>
<dbReference type="EMBL" id="KZ993889">
    <property type="protein sequence ID" value="RKO94461.1"/>
    <property type="molecule type" value="Genomic_DNA"/>
</dbReference>
<evidence type="ECO:0000256" key="1">
    <source>
        <dbReference type="SAM" id="Phobius"/>
    </source>
</evidence>
<evidence type="ECO:0000313" key="3">
    <source>
        <dbReference type="Proteomes" id="UP000269721"/>
    </source>
</evidence>
<dbReference type="Proteomes" id="UP000269721">
    <property type="component" value="Unassembled WGS sequence"/>
</dbReference>
<feature type="transmembrane region" description="Helical" evidence="1">
    <location>
        <begin position="39"/>
        <end position="57"/>
    </location>
</feature>
<reference evidence="3" key="1">
    <citation type="journal article" date="2018" name="Nat. Microbiol.">
        <title>Leveraging single-cell genomics to expand the fungal tree of life.</title>
        <authorList>
            <person name="Ahrendt S.R."/>
            <person name="Quandt C.A."/>
            <person name="Ciobanu D."/>
            <person name="Clum A."/>
            <person name="Salamov A."/>
            <person name="Andreopoulos B."/>
            <person name="Cheng J.F."/>
            <person name="Woyke T."/>
            <person name="Pelin A."/>
            <person name="Henrissat B."/>
            <person name="Reynolds N.K."/>
            <person name="Benny G.L."/>
            <person name="Smith M.E."/>
            <person name="James T.Y."/>
            <person name="Grigoriev I.V."/>
        </authorList>
    </citation>
    <scope>NUCLEOTIDE SEQUENCE [LARGE SCALE GENOMIC DNA]</scope>
</reference>
<keyword evidence="1" id="KW-0472">Membrane</keyword>
<name>A0A4P9WMY7_9FUNG</name>
<gene>
    <name evidence="2" type="ORF">BDK51DRAFT_48086</name>
</gene>
<proteinExistence type="predicted"/>
<keyword evidence="1" id="KW-1133">Transmembrane helix</keyword>
<accession>A0A4P9WMY7</accession>
<protein>
    <submittedName>
        <fullName evidence="2">Uncharacterized protein</fullName>
    </submittedName>
</protein>
<keyword evidence="3" id="KW-1185">Reference proteome</keyword>
<keyword evidence="1" id="KW-0812">Transmembrane</keyword>